<dbReference type="Pfam" id="PF01161">
    <property type="entry name" value="PBP"/>
    <property type="match status" value="1"/>
</dbReference>
<dbReference type="EMBL" id="QPJM01000022">
    <property type="protein sequence ID" value="RCW78734.1"/>
    <property type="molecule type" value="Genomic_DNA"/>
</dbReference>
<dbReference type="InterPro" id="IPR005247">
    <property type="entry name" value="YbhB_YbcL/LppC-like"/>
</dbReference>
<keyword evidence="2" id="KW-1185">Reference proteome</keyword>
<proteinExistence type="predicted"/>
<dbReference type="AlphaFoldDB" id="A0A368YKR0"/>
<comment type="caution">
    <text evidence="1">The sequence shown here is derived from an EMBL/GenBank/DDBJ whole genome shotgun (WGS) entry which is preliminary data.</text>
</comment>
<dbReference type="PANTHER" id="PTHR30289">
    <property type="entry name" value="UNCHARACTERIZED PROTEIN YBCL-RELATED"/>
    <property type="match status" value="1"/>
</dbReference>
<evidence type="ECO:0000313" key="2">
    <source>
        <dbReference type="Proteomes" id="UP000253324"/>
    </source>
</evidence>
<name>A0A368YKR0_9HYPH</name>
<dbReference type="Proteomes" id="UP000253324">
    <property type="component" value="Unassembled WGS sequence"/>
</dbReference>
<dbReference type="PANTHER" id="PTHR30289:SF1">
    <property type="entry name" value="PEBP (PHOSPHATIDYLETHANOLAMINE-BINDING PROTEIN) FAMILY PROTEIN"/>
    <property type="match status" value="1"/>
</dbReference>
<dbReference type="OrthoDB" id="9797506at2"/>
<dbReference type="SUPFAM" id="SSF49777">
    <property type="entry name" value="PEBP-like"/>
    <property type="match status" value="1"/>
</dbReference>
<dbReference type="RefSeq" id="WP_114432545.1">
    <property type="nucleotide sequence ID" value="NZ_QPJM01000022.1"/>
</dbReference>
<reference evidence="1 2" key="1">
    <citation type="submission" date="2018-07" db="EMBL/GenBank/DDBJ databases">
        <title>Genomic Encyclopedia of Type Strains, Phase III (KMG-III): the genomes of soil and plant-associated and newly described type strains.</title>
        <authorList>
            <person name="Whitman W."/>
        </authorList>
    </citation>
    <scope>NUCLEOTIDE SEQUENCE [LARGE SCALE GENOMIC DNA]</scope>
    <source>
        <strain evidence="1 2">31-25a</strain>
    </source>
</reference>
<protein>
    <submittedName>
        <fullName evidence="1">PBP family phospholipid-binding protein</fullName>
    </submittedName>
</protein>
<dbReference type="Gene3D" id="3.90.280.10">
    <property type="entry name" value="PEBP-like"/>
    <property type="match status" value="1"/>
</dbReference>
<evidence type="ECO:0000313" key="1">
    <source>
        <dbReference type="EMBL" id="RCW78734.1"/>
    </source>
</evidence>
<dbReference type="InterPro" id="IPR036610">
    <property type="entry name" value="PEBP-like_sf"/>
</dbReference>
<organism evidence="1 2">
    <name type="scientific">Phyllobacterium bourgognense</name>
    <dbReference type="NCBI Taxonomy" id="314236"/>
    <lineage>
        <taxon>Bacteria</taxon>
        <taxon>Pseudomonadati</taxon>
        <taxon>Pseudomonadota</taxon>
        <taxon>Alphaproteobacteria</taxon>
        <taxon>Hyphomicrobiales</taxon>
        <taxon>Phyllobacteriaceae</taxon>
        <taxon>Phyllobacterium</taxon>
    </lineage>
</organism>
<accession>A0A368YKR0</accession>
<dbReference type="CDD" id="cd00865">
    <property type="entry name" value="PEBP_bact_arch"/>
    <property type="match status" value="1"/>
</dbReference>
<dbReference type="NCBIfam" id="TIGR00481">
    <property type="entry name" value="YbhB/YbcL family Raf kinase inhibitor-like protein"/>
    <property type="match status" value="1"/>
</dbReference>
<sequence length="153" mass="16550">MVLTLVSPAFADGDAIPPKYTRIHQNLFPPLKWSGVPDGTRSFALVVEDADAPSGIFRHCGIFNIRPTLNGLPESVDTVPGQAPRFSENDFGNARYDGPHPPKDDGVHHYHFRLAALDVPNLSVPSSAGAGLMWNAAKRYILAQATLTGTFEV</sequence>
<gene>
    <name evidence="1" type="ORF">C7476_12246</name>
</gene>
<dbReference type="InterPro" id="IPR008914">
    <property type="entry name" value="PEBP"/>
</dbReference>